<dbReference type="AlphaFoldDB" id="A0A8J3QEM7"/>
<gene>
    <name evidence="1" type="ORF">Rhe02_63660</name>
</gene>
<dbReference type="RefSeq" id="WP_203912057.1">
    <property type="nucleotide sequence ID" value="NZ_BONY01000047.1"/>
</dbReference>
<protein>
    <submittedName>
        <fullName evidence="1">Uncharacterized protein</fullName>
    </submittedName>
</protein>
<sequence length="216" mass="22749">MVGSRLRQGVTLWIIAALTLATLSTSGNVGPTRSASQAEGLLDPIAAAATTAFYQSDPPAGQPVIVSRPLERSDVPVNLRLWTVMWLSGTGRLCGALIAQSRSNDGFCYTDQATQLIPAPGRAMSLNFVADKGYFQAKAFVQPGIATVTASTAVTPDQTATVVRLALPNGADIGLFALTLYARNVSLGDITWIFRDAHGNVVATEVTNEWGQKTAA</sequence>
<evidence type="ECO:0000313" key="2">
    <source>
        <dbReference type="Proteomes" id="UP000612899"/>
    </source>
</evidence>
<dbReference type="EMBL" id="BONY01000047">
    <property type="protein sequence ID" value="GIH08299.1"/>
    <property type="molecule type" value="Genomic_DNA"/>
</dbReference>
<reference evidence="1" key="1">
    <citation type="submission" date="2021-01" db="EMBL/GenBank/DDBJ databases">
        <title>Whole genome shotgun sequence of Rhizocola hellebori NBRC 109834.</title>
        <authorList>
            <person name="Komaki H."/>
            <person name="Tamura T."/>
        </authorList>
    </citation>
    <scope>NUCLEOTIDE SEQUENCE</scope>
    <source>
        <strain evidence="1">NBRC 109834</strain>
    </source>
</reference>
<dbReference type="Proteomes" id="UP000612899">
    <property type="component" value="Unassembled WGS sequence"/>
</dbReference>
<name>A0A8J3QEM7_9ACTN</name>
<keyword evidence="2" id="KW-1185">Reference proteome</keyword>
<organism evidence="1 2">
    <name type="scientific">Rhizocola hellebori</name>
    <dbReference type="NCBI Taxonomy" id="1392758"/>
    <lineage>
        <taxon>Bacteria</taxon>
        <taxon>Bacillati</taxon>
        <taxon>Actinomycetota</taxon>
        <taxon>Actinomycetes</taxon>
        <taxon>Micromonosporales</taxon>
        <taxon>Micromonosporaceae</taxon>
        <taxon>Rhizocola</taxon>
    </lineage>
</organism>
<evidence type="ECO:0000313" key="1">
    <source>
        <dbReference type="EMBL" id="GIH08299.1"/>
    </source>
</evidence>
<accession>A0A8J3QEM7</accession>
<comment type="caution">
    <text evidence="1">The sequence shown here is derived from an EMBL/GenBank/DDBJ whole genome shotgun (WGS) entry which is preliminary data.</text>
</comment>
<proteinExistence type="predicted"/>